<reference evidence="1" key="1">
    <citation type="submission" date="2022-10" db="EMBL/GenBank/DDBJ databases">
        <authorList>
            <person name="Chen Y."/>
            <person name="Dougan E. K."/>
            <person name="Chan C."/>
            <person name="Rhodes N."/>
            <person name="Thang M."/>
        </authorList>
    </citation>
    <scope>NUCLEOTIDE SEQUENCE</scope>
</reference>
<comment type="caution">
    <text evidence="1">The sequence shown here is derived from an EMBL/GenBank/DDBJ whole genome shotgun (WGS) entry which is preliminary data.</text>
</comment>
<reference evidence="2 3" key="2">
    <citation type="submission" date="2024-05" db="EMBL/GenBank/DDBJ databases">
        <authorList>
            <person name="Chen Y."/>
            <person name="Shah S."/>
            <person name="Dougan E. K."/>
            <person name="Thang M."/>
            <person name="Chan C."/>
        </authorList>
    </citation>
    <scope>NUCLEOTIDE SEQUENCE [LARGE SCALE GENOMIC DNA]</scope>
</reference>
<dbReference type="Proteomes" id="UP001152797">
    <property type="component" value="Unassembled WGS sequence"/>
</dbReference>
<accession>A0A9P1CD31</accession>
<name>A0A9P1CD31_9DINO</name>
<keyword evidence="3" id="KW-1185">Reference proteome</keyword>
<dbReference type="EMBL" id="CAMXCT020001429">
    <property type="protein sequence ID" value="CAL1143377.1"/>
    <property type="molecule type" value="Genomic_DNA"/>
</dbReference>
<dbReference type="OrthoDB" id="444680at2759"/>
<proteinExistence type="predicted"/>
<dbReference type="EMBL" id="CAMXCT030001429">
    <property type="protein sequence ID" value="CAL4777314.1"/>
    <property type="molecule type" value="Genomic_DNA"/>
</dbReference>
<organism evidence="1">
    <name type="scientific">Cladocopium goreaui</name>
    <dbReference type="NCBI Taxonomy" id="2562237"/>
    <lineage>
        <taxon>Eukaryota</taxon>
        <taxon>Sar</taxon>
        <taxon>Alveolata</taxon>
        <taxon>Dinophyceae</taxon>
        <taxon>Suessiales</taxon>
        <taxon>Symbiodiniaceae</taxon>
        <taxon>Cladocopium</taxon>
    </lineage>
</organism>
<protein>
    <submittedName>
        <fullName evidence="1">Uncharacterized protein</fullName>
    </submittedName>
</protein>
<evidence type="ECO:0000313" key="1">
    <source>
        <dbReference type="EMBL" id="CAI3990002.1"/>
    </source>
</evidence>
<evidence type="ECO:0000313" key="3">
    <source>
        <dbReference type="Proteomes" id="UP001152797"/>
    </source>
</evidence>
<dbReference type="AlphaFoldDB" id="A0A9P1CD31"/>
<dbReference type="EMBL" id="CAMXCT010001429">
    <property type="protein sequence ID" value="CAI3990002.1"/>
    <property type="molecule type" value="Genomic_DNA"/>
</dbReference>
<evidence type="ECO:0000313" key="2">
    <source>
        <dbReference type="EMBL" id="CAL4777314.1"/>
    </source>
</evidence>
<gene>
    <name evidence="1" type="ORF">C1SCF055_LOCUS17024</name>
</gene>
<sequence length="286" mass="31379">MMQDPHILQYSTGSAALVMDTILLKCKGKWSNASMTLGGPRVLSDEACVRSILAAHVAWREGPQRLSMVGRVQPIVGVTNEELWDALSPSWRQLALQPVASAQPAIAAFGAWWPVLRLLWADAGAVLGCGRSNVGKKTSGLEAELCLWAILGRLADELRPWEDFVGSDSPVLLSATFLLGWFAMKTMPLLKPSALPAAESLLELLSEIVIAGEAANVQKLYTSTMSNEDWRVLFSCVLQTSQPRRYLLLDRLDLNLPNRARKRLVKANSAQPLEELLQPESDTHGK</sequence>